<dbReference type="AlphaFoldDB" id="A0A7D4ULR4"/>
<organism evidence="1 2">
    <name type="scientific">Mucilaginibacter mali</name>
    <dbReference type="NCBI Taxonomy" id="2740462"/>
    <lineage>
        <taxon>Bacteria</taxon>
        <taxon>Pseudomonadati</taxon>
        <taxon>Bacteroidota</taxon>
        <taxon>Sphingobacteriia</taxon>
        <taxon>Sphingobacteriales</taxon>
        <taxon>Sphingobacteriaceae</taxon>
        <taxon>Mucilaginibacter</taxon>
    </lineage>
</organism>
<sequence length="123" mass="13648">MTYSSYNVTDPQHFKVAEYPLVSGELKLLSQALFNIPGAHKADIFISFLKDHYINAAWVADSPSIVKLALSGVLSTSHIERLFTSCRQNTGFLQEFEDYFKDMLSENNNGSAPDGIASEITVL</sequence>
<keyword evidence="2" id="KW-1185">Reference proteome</keyword>
<name>A0A7D4ULR4_9SPHI</name>
<accession>A0A7D4ULR4</accession>
<dbReference type="RefSeq" id="WP_173414968.1">
    <property type="nucleotide sequence ID" value="NZ_CP054139.1"/>
</dbReference>
<reference evidence="1 2" key="1">
    <citation type="submission" date="2020-05" db="EMBL/GenBank/DDBJ databases">
        <title>Mucilaginibacter mali sp. nov.</title>
        <authorList>
            <person name="Kim H.S."/>
            <person name="Lee K.C."/>
            <person name="Suh M.K."/>
            <person name="Kim J.-S."/>
            <person name="Han K.-I."/>
            <person name="Eom M.K."/>
            <person name="Shin Y.K."/>
            <person name="Lee J.-S."/>
        </authorList>
    </citation>
    <scope>NUCLEOTIDE SEQUENCE [LARGE SCALE GENOMIC DNA]</scope>
    <source>
        <strain evidence="1 2">G2-14</strain>
    </source>
</reference>
<proteinExistence type="predicted"/>
<protein>
    <submittedName>
        <fullName evidence="1">Uncharacterized protein</fullName>
    </submittedName>
</protein>
<gene>
    <name evidence="1" type="ORF">HQ865_11070</name>
</gene>
<evidence type="ECO:0000313" key="1">
    <source>
        <dbReference type="EMBL" id="QKJ30281.1"/>
    </source>
</evidence>
<evidence type="ECO:0000313" key="2">
    <source>
        <dbReference type="Proteomes" id="UP000505355"/>
    </source>
</evidence>
<dbReference type="EMBL" id="CP054139">
    <property type="protein sequence ID" value="QKJ30281.1"/>
    <property type="molecule type" value="Genomic_DNA"/>
</dbReference>
<dbReference type="KEGG" id="mmab:HQ865_11070"/>
<dbReference type="Proteomes" id="UP000505355">
    <property type="component" value="Chromosome"/>
</dbReference>